<dbReference type="EMBL" id="FMWP01000013">
    <property type="protein sequence ID" value="SCZ89454.1"/>
    <property type="molecule type" value="Genomic_DNA"/>
</dbReference>
<name>A0A2X0MCB4_9BASI</name>
<feature type="signal peptide" evidence="1">
    <location>
        <begin position="1"/>
        <end position="35"/>
    </location>
</feature>
<organism evidence="2 3">
    <name type="scientific">Microbotryum saponariae</name>
    <dbReference type="NCBI Taxonomy" id="289078"/>
    <lineage>
        <taxon>Eukaryota</taxon>
        <taxon>Fungi</taxon>
        <taxon>Dikarya</taxon>
        <taxon>Basidiomycota</taxon>
        <taxon>Pucciniomycotina</taxon>
        <taxon>Microbotryomycetes</taxon>
        <taxon>Microbotryales</taxon>
        <taxon>Microbotryaceae</taxon>
        <taxon>Microbotryum</taxon>
    </lineage>
</organism>
<dbReference type="AlphaFoldDB" id="A0A2X0MCB4"/>
<feature type="chain" id="PRO_5030060336" evidence="1">
    <location>
        <begin position="36"/>
        <end position="456"/>
    </location>
</feature>
<gene>
    <name evidence="2" type="ORF">BZ3500_MVSOF-1268-A1-R1_CHR1-1G01190</name>
</gene>
<evidence type="ECO:0000256" key="1">
    <source>
        <dbReference type="SAM" id="SignalP"/>
    </source>
</evidence>
<keyword evidence="1" id="KW-0732">Signal</keyword>
<keyword evidence="3" id="KW-1185">Reference proteome</keyword>
<protein>
    <submittedName>
        <fullName evidence="2">BZ3500_MvSof-1268-A1-R1_Chr1-1g01190 protein</fullName>
    </submittedName>
</protein>
<evidence type="ECO:0000313" key="3">
    <source>
        <dbReference type="Proteomes" id="UP000249723"/>
    </source>
</evidence>
<dbReference type="Proteomes" id="UP000249723">
    <property type="component" value="Unassembled WGS sequence"/>
</dbReference>
<dbReference type="OrthoDB" id="2538561at2759"/>
<reference evidence="3" key="1">
    <citation type="submission" date="2016-10" db="EMBL/GenBank/DDBJ databases">
        <authorList>
            <person name="Jeantristanb JTB J.-T."/>
            <person name="Ricardo R."/>
        </authorList>
    </citation>
    <scope>NUCLEOTIDE SEQUENCE [LARGE SCALE GENOMIC DNA]</scope>
</reference>
<proteinExistence type="predicted"/>
<sequence length="456" mass="48294">MNNSAVRAATATSMSSLFSVAVALLAVSQSAFVDAMRIPPQAPSSSLIARDSPIKRSPRVIPCNGTMRIDENTIQCPVGLYPSADVHAGILLQSTGRRCIACQDPYAITCTSSGAVTCKSGIAPKDGFCLNSWDCNGAPPRYLAPDSQSFGLGRFPYCLCLILAVNALFPEDISCYPCPGQNATSCDRNGGSTGCSYGVPENGACVAVKCPTSSVNTDGNGCCPDPYAITCNSGGSLSCKYGTPSDGRCPKPADCSGSPPRYPSKDRLSCLDCPTNSTSCDDQGQATACSYGAVSGGQCKEIMCPTGPVSVHGSSCCSNFTLTCEDANNSLTCDKGYKFNGTMNGTIACQGPYSSRYGRGTFMYGARPSPFNFWPHTSVETCAIEARRRNTTYMWTANTGRGQCLFIPIDGFAVDVKSWTNKRWYDFGIFGTCDETTRDWSVGSEHAGECEDLLLI</sequence>
<evidence type="ECO:0000313" key="2">
    <source>
        <dbReference type="EMBL" id="SCZ89454.1"/>
    </source>
</evidence>
<dbReference type="STRING" id="289078.A0A2X0MCB4"/>
<accession>A0A2X0MCB4</accession>